<evidence type="ECO:0000259" key="9">
    <source>
        <dbReference type="PROSITE" id="PS51722"/>
    </source>
</evidence>
<evidence type="ECO:0000256" key="1">
    <source>
        <dbReference type="ARBA" id="ARBA00004496"/>
    </source>
</evidence>
<keyword evidence="5 7" id="KW-0648">Protein biosynthesis</keyword>
<proteinExistence type="inferred from homology"/>
<protein>
    <recommendedName>
        <fullName evidence="7 8">Peptide chain release factor 3</fullName>
        <shortName evidence="7">RF-3</shortName>
    </recommendedName>
</protein>
<name>A0ABT0PV54_9FLAO</name>
<feature type="binding site" evidence="7">
    <location>
        <begin position="17"/>
        <end position="24"/>
    </location>
    <ligand>
        <name>GTP</name>
        <dbReference type="ChEBI" id="CHEBI:37565"/>
    </ligand>
</feature>
<dbReference type="PROSITE" id="PS00301">
    <property type="entry name" value="G_TR_1"/>
    <property type="match status" value="1"/>
</dbReference>
<dbReference type="Gene3D" id="3.40.50.300">
    <property type="entry name" value="P-loop containing nucleotide triphosphate hydrolases"/>
    <property type="match status" value="2"/>
</dbReference>
<accession>A0ABT0PV54</accession>
<dbReference type="PRINTS" id="PR00315">
    <property type="entry name" value="ELONGATNFCT"/>
</dbReference>
<dbReference type="InterPro" id="IPR053905">
    <property type="entry name" value="EF-G-like_DII"/>
</dbReference>
<gene>
    <name evidence="7" type="primary">prfC</name>
    <name evidence="10" type="ORF">M3P19_14800</name>
</gene>
<keyword evidence="4 7" id="KW-0547">Nucleotide-binding</keyword>
<evidence type="ECO:0000256" key="2">
    <source>
        <dbReference type="ARBA" id="ARBA00009978"/>
    </source>
</evidence>
<evidence type="ECO:0000256" key="5">
    <source>
        <dbReference type="ARBA" id="ARBA00022917"/>
    </source>
</evidence>
<dbReference type="Gene3D" id="3.30.70.3280">
    <property type="entry name" value="Peptide chain release factor 3, domain III"/>
    <property type="match status" value="1"/>
</dbReference>
<dbReference type="PANTHER" id="PTHR43556">
    <property type="entry name" value="PEPTIDE CHAIN RELEASE FACTOR RF3"/>
    <property type="match status" value="1"/>
</dbReference>
<dbReference type="NCBIfam" id="TIGR00231">
    <property type="entry name" value="small_GTP"/>
    <property type="match status" value="1"/>
</dbReference>
<dbReference type="SUPFAM" id="SSF54980">
    <property type="entry name" value="EF-G C-terminal domain-like"/>
    <property type="match status" value="1"/>
</dbReference>
<dbReference type="EMBL" id="JAMFMA010000003">
    <property type="protein sequence ID" value="MCL6275283.1"/>
    <property type="molecule type" value="Genomic_DNA"/>
</dbReference>
<dbReference type="SUPFAM" id="SSF50447">
    <property type="entry name" value="Translation proteins"/>
    <property type="match status" value="1"/>
</dbReference>
<comment type="function">
    <text evidence="7">Increases the formation of ribosomal termination complexes and stimulates activities of RF-1 and RF-2. It binds guanine nucleotides and has strong preference for UGA stop codons. It may interact directly with the ribosome. The stimulation of RF-1 and RF-2 is significantly reduced by GTP and GDP, but not by GMP.</text>
</comment>
<evidence type="ECO:0000256" key="8">
    <source>
        <dbReference type="NCBIfam" id="TIGR00503"/>
    </source>
</evidence>
<dbReference type="PROSITE" id="PS51722">
    <property type="entry name" value="G_TR_2"/>
    <property type="match status" value="1"/>
</dbReference>
<dbReference type="InterPro" id="IPR005225">
    <property type="entry name" value="Small_GTP-bd"/>
</dbReference>
<dbReference type="Proteomes" id="UP001203607">
    <property type="component" value="Unassembled WGS sequence"/>
</dbReference>
<dbReference type="InterPro" id="IPR031157">
    <property type="entry name" value="G_TR_CS"/>
</dbReference>
<dbReference type="InterPro" id="IPR027417">
    <property type="entry name" value="P-loop_NTPase"/>
</dbReference>
<dbReference type="Pfam" id="PF16658">
    <property type="entry name" value="RF3_C"/>
    <property type="match status" value="1"/>
</dbReference>
<dbReference type="InterPro" id="IPR038467">
    <property type="entry name" value="RF3_dom_3_sf"/>
</dbReference>
<comment type="similarity">
    <text evidence="2 7">Belongs to the TRAFAC class translation factor GTPase superfamily. Classic translation factor GTPase family. PrfC subfamily.</text>
</comment>
<feature type="binding site" evidence="7">
    <location>
        <begin position="139"/>
        <end position="142"/>
    </location>
    <ligand>
        <name>GTP</name>
        <dbReference type="ChEBI" id="CHEBI:37565"/>
    </ligand>
</feature>
<dbReference type="InterPro" id="IPR004548">
    <property type="entry name" value="PrfC"/>
</dbReference>
<feature type="domain" description="Tr-type G" evidence="9">
    <location>
        <begin position="8"/>
        <end position="277"/>
    </location>
</feature>
<comment type="subcellular location">
    <subcellularLocation>
        <location evidence="1 7">Cytoplasm</location>
    </subcellularLocation>
</comment>
<dbReference type="SUPFAM" id="SSF52540">
    <property type="entry name" value="P-loop containing nucleoside triphosphate hydrolases"/>
    <property type="match status" value="1"/>
</dbReference>
<dbReference type="InterPro" id="IPR041732">
    <property type="entry name" value="RF3_GTP-bd"/>
</dbReference>
<evidence type="ECO:0000313" key="11">
    <source>
        <dbReference type="Proteomes" id="UP001203607"/>
    </source>
</evidence>
<dbReference type="NCBIfam" id="NF001964">
    <property type="entry name" value="PRK00741.1"/>
    <property type="match status" value="1"/>
</dbReference>
<sequence>MDFEKEIARRRTFGIISHPDAGKTTLTEKLLLFGGAIQEAGAVKNNKIKKSATSDFMEIERQRGISVATSVLAFIYKDKKINILDTPGHKDFAEDTFRTLTAVDSVIVVIDVAKGVEEQTEKLVEVCRMRNIPMIVFINKLDREGKDAFDLLDEVEQKLGLSVTPLSFPIGMGFDFKGIYNIYEKNINLFSGNSKQNIEETIAFTDIESLELENIIGESAAAELRDNLELVSGVYPEFDMNAYLNGTQQPVFFGSALNNFGVRELLDCFIDIAPAPRAKMAEERLVESDEKDFSGFVFKIHANMDPKHRDRLAFIKIVSGTFERNKPYLHVRHDKKLKFSSPNAFFAEKKEIVDISFPGDIVGLHDTGNFKIGDTLTNGEKLNYRGIPSFSPEHFRYINNADPMKAKQLGKGIDQLMDEGVAQLFTLEMNGRKVIGTVGALQYEVIQYRLEHEYGAKCTYENFPVYKACWVEVDDPNHEEFKEFKRVKQKFLAQDKRGQLVFLADSAFSLQMTQQKYPSVTLRFTSELTQ</sequence>
<comment type="caution">
    <text evidence="10">The sequence shown here is derived from an EMBL/GenBank/DDBJ whole genome shotgun (WGS) entry which is preliminary data.</text>
</comment>
<evidence type="ECO:0000256" key="7">
    <source>
        <dbReference type="HAMAP-Rule" id="MF_00072"/>
    </source>
</evidence>
<keyword evidence="6 7" id="KW-0342">GTP-binding</keyword>
<dbReference type="InterPro" id="IPR009000">
    <property type="entry name" value="Transl_B-barrel_sf"/>
</dbReference>
<dbReference type="InterPro" id="IPR000795">
    <property type="entry name" value="T_Tr_GTP-bd_dom"/>
</dbReference>
<keyword evidence="3 7" id="KW-0963">Cytoplasm</keyword>
<dbReference type="PANTHER" id="PTHR43556:SF2">
    <property type="entry name" value="PEPTIDE CHAIN RELEASE FACTOR RF3"/>
    <property type="match status" value="1"/>
</dbReference>
<keyword evidence="11" id="KW-1185">Reference proteome</keyword>
<dbReference type="InterPro" id="IPR032090">
    <property type="entry name" value="RF3_C"/>
</dbReference>
<reference evidence="10 11" key="1">
    <citation type="submission" date="2022-05" db="EMBL/GenBank/DDBJ databases">
        <authorList>
            <person name="Park J.-S."/>
        </authorList>
    </citation>
    <scope>NUCLEOTIDE SEQUENCE [LARGE SCALE GENOMIC DNA]</scope>
    <source>
        <strain evidence="10 11">2012CJ35-5</strain>
    </source>
</reference>
<dbReference type="InterPro" id="IPR035647">
    <property type="entry name" value="EFG_III/V"/>
</dbReference>
<evidence type="ECO:0000256" key="6">
    <source>
        <dbReference type="ARBA" id="ARBA00023134"/>
    </source>
</evidence>
<evidence type="ECO:0000256" key="4">
    <source>
        <dbReference type="ARBA" id="ARBA00022741"/>
    </source>
</evidence>
<dbReference type="Pfam" id="PF00009">
    <property type="entry name" value="GTP_EFTU"/>
    <property type="match status" value="1"/>
</dbReference>
<dbReference type="CDD" id="cd04169">
    <property type="entry name" value="RF3"/>
    <property type="match status" value="1"/>
</dbReference>
<dbReference type="Pfam" id="PF22042">
    <property type="entry name" value="EF-G_D2"/>
    <property type="match status" value="1"/>
</dbReference>
<evidence type="ECO:0000256" key="3">
    <source>
        <dbReference type="ARBA" id="ARBA00022490"/>
    </source>
</evidence>
<organism evidence="10 11">
    <name type="scientific">Flagellimonas spongiicola</name>
    <dbReference type="NCBI Taxonomy" id="2942208"/>
    <lineage>
        <taxon>Bacteria</taxon>
        <taxon>Pseudomonadati</taxon>
        <taxon>Bacteroidota</taxon>
        <taxon>Flavobacteriia</taxon>
        <taxon>Flavobacteriales</taxon>
        <taxon>Flavobacteriaceae</taxon>
        <taxon>Flagellimonas</taxon>
    </lineage>
</organism>
<dbReference type="HAMAP" id="MF_00072">
    <property type="entry name" value="Rel_fac_3"/>
    <property type="match status" value="1"/>
</dbReference>
<dbReference type="NCBIfam" id="TIGR00503">
    <property type="entry name" value="prfC"/>
    <property type="match status" value="1"/>
</dbReference>
<dbReference type="RefSeq" id="WP_249658460.1">
    <property type="nucleotide sequence ID" value="NZ_JAMFMA010000003.1"/>
</dbReference>
<feature type="binding site" evidence="7">
    <location>
        <begin position="85"/>
        <end position="89"/>
    </location>
    <ligand>
        <name>GTP</name>
        <dbReference type="ChEBI" id="CHEBI:37565"/>
    </ligand>
</feature>
<evidence type="ECO:0000313" key="10">
    <source>
        <dbReference type="EMBL" id="MCL6275283.1"/>
    </source>
</evidence>